<evidence type="ECO:0000256" key="2">
    <source>
        <dbReference type="SAM" id="SignalP"/>
    </source>
</evidence>
<keyword evidence="2" id="KW-0732">Signal</keyword>
<feature type="compositionally biased region" description="Low complexity" evidence="1">
    <location>
        <begin position="283"/>
        <end position="322"/>
    </location>
</feature>
<reference evidence="3" key="1">
    <citation type="submission" date="2019-11" db="EMBL/GenBank/DDBJ databases">
        <authorList>
            <person name="Feng L."/>
        </authorList>
    </citation>
    <scope>NUCLEOTIDE SEQUENCE</scope>
    <source>
        <strain evidence="3">AundefinedLFYP135</strain>
    </source>
</reference>
<dbReference type="AlphaFoldDB" id="A0A6N2TID0"/>
<dbReference type="EMBL" id="CACRSL010000003">
    <property type="protein sequence ID" value="VYT04619.1"/>
    <property type="molecule type" value="Genomic_DNA"/>
</dbReference>
<organism evidence="3">
    <name type="scientific">uncultured Anaerotruncus sp</name>
    <dbReference type="NCBI Taxonomy" id="905011"/>
    <lineage>
        <taxon>Bacteria</taxon>
        <taxon>Bacillati</taxon>
        <taxon>Bacillota</taxon>
        <taxon>Clostridia</taxon>
        <taxon>Eubacteriales</taxon>
        <taxon>Oscillospiraceae</taxon>
        <taxon>Anaerotruncus</taxon>
        <taxon>environmental samples</taxon>
    </lineage>
</organism>
<gene>
    <name evidence="3" type="ORF">AULFYP135_01420</name>
</gene>
<feature type="region of interest" description="Disordered" evidence="1">
    <location>
        <begin position="280"/>
        <end position="334"/>
    </location>
</feature>
<proteinExistence type="predicted"/>
<accession>A0A6N2TID0</accession>
<protein>
    <submittedName>
        <fullName evidence="3">Uncharacterized protein</fullName>
    </submittedName>
</protein>
<evidence type="ECO:0000256" key="1">
    <source>
        <dbReference type="SAM" id="MobiDB-lite"/>
    </source>
</evidence>
<feature type="chain" id="PRO_5026876976" evidence="2">
    <location>
        <begin position="24"/>
        <end position="401"/>
    </location>
</feature>
<feature type="signal peptide" evidence="2">
    <location>
        <begin position="1"/>
        <end position="23"/>
    </location>
</feature>
<sequence>MKKLLAALMAAALAMGMALPAFAEENAIIDEVDMNNNDDAYYYLPGKTYKFNLESGGYELDSEFYEYFRTSLKILEGKQYIEKCDIEKQRDGTYDLVFKAKKGLSYTEPKLIKIQINAKEKRNSDNRGEELAEGETYLEFEVGYNDTAYVSDEVYYVNPEEPIIEFGSNLDKCTLIFDYKSEYTVRLDEKLSFNILSSTEPVEWVEEEYGDDADLTYISFYAKPTFEDAKGKFRIYAPGAKYAYEITSKGLVELDTTKVKENYLEFTTKQLTSYVASDKKLDSSVSPSGSSSSKASSTSSSSTPASSGSSSIASSSSSAGTPSPAPSGKPNPNTGVGALYRQIHQCMQMCVENCESCPMWGIDCPVEGSCGRQARLRAGNGVAPAFAGAGCRVESRHCGCR</sequence>
<name>A0A6N2TID0_9FIRM</name>
<evidence type="ECO:0000313" key="3">
    <source>
        <dbReference type="EMBL" id="VYT04619.1"/>
    </source>
</evidence>